<feature type="compositionally biased region" description="Pro residues" evidence="1">
    <location>
        <begin position="329"/>
        <end position="339"/>
    </location>
</feature>
<gene>
    <name evidence="2" type="ORF">DMC30DRAFT_181344</name>
</gene>
<feature type="compositionally biased region" description="Acidic residues" evidence="1">
    <location>
        <begin position="253"/>
        <end position="266"/>
    </location>
</feature>
<proteinExistence type="predicted"/>
<dbReference type="EMBL" id="SOZI01000036">
    <property type="protein sequence ID" value="TNY21845.1"/>
    <property type="molecule type" value="Genomic_DNA"/>
</dbReference>
<organism evidence="2 3">
    <name type="scientific">Rhodotorula diobovata</name>
    <dbReference type="NCBI Taxonomy" id="5288"/>
    <lineage>
        <taxon>Eukaryota</taxon>
        <taxon>Fungi</taxon>
        <taxon>Dikarya</taxon>
        <taxon>Basidiomycota</taxon>
        <taxon>Pucciniomycotina</taxon>
        <taxon>Microbotryomycetes</taxon>
        <taxon>Sporidiobolales</taxon>
        <taxon>Sporidiobolaceae</taxon>
        <taxon>Rhodotorula</taxon>
    </lineage>
</organism>
<feature type="compositionally biased region" description="Basic and acidic residues" evidence="1">
    <location>
        <begin position="217"/>
        <end position="227"/>
    </location>
</feature>
<feature type="compositionally biased region" description="Low complexity" evidence="1">
    <location>
        <begin position="340"/>
        <end position="350"/>
    </location>
</feature>
<sequence length="448" mass="47329">MLRAAVKRSSSSPPPPPRPAPARRPPPPRNDSDHDELDCLPSISSVPVSNQAPPPKLAPAPPPAPRDRDRTRPTRRDPVKPRQQPQAGLHTPSASPQHTRGPPEAAQHGALGTSDASSSARRRGPAARRDARDELDAGTARGAVDTRRTRRSLHSRREPQLVDDVEAPALVDHHDGQGSTSPSPPSKRRRPSLLAFKPSVLRPEDGSERTRRARQRSRVEAPEDGRRGGGSASGGSAGGGRGTPRRRARAVIPDDEDEAEDVEDGAEVERALRARVKPDPDAAAAADADEGPAVLVLPDSPARDAPSPRPSSSAAARAPPSPSSASPSRPVPPPPPPPRTSSSSSSSSSPSAPPPVPTFLLSLPLPSLARLTPLLHGLGLSTPSDLLQLANPAPAARRARDKVLARVDAMDRAERGERDGGVSAWERIVLEEELDDVWRRWGPGAAQA</sequence>
<feature type="compositionally biased region" description="Pro residues" evidence="1">
    <location>
        <begin position="12"/>
        <end position="29"/>
    </location>
</feature>
<feature type="compositionally biased region" description="Pro residues" evidence="1">
    <location>
        <begin position="52"/>
        <end position="64"/>
    </location>
</feature>
<feature type="compositionally biased region" description="Gly residues" evidence="1">
    <location>
        <begin position="228"/>
        <end position="242"/>
    </location>
</feature>
<protein>
    <submittedName>
        <fullName evidence="2">Uncharacterized protein</fullName>
    </submittedName>
</protein>
<dbReference type="AlphaFoldDB" id="A0A5C5FYX4"/>
<accession>A0A5C5FYX4</accession>
<feature type="compositionally biased region" description="Basic and acidic residues" evidence="1">
    <location>
        <begin position="267"/>
        <end position="280"/>
    </location>
</feature>
<evidence type="ECO:0000256" key="1">
    <source>
        <dbReference type="SAM" id="MobiDB-lite"/>
    </source>
</evidence>
<evidence type="ECO:0000313" key="3">
    <source>
        <dbReference type="Proteomes" id="UP000311382"/>
    </source>
</evidence>
<keyword evidence="3" id="KW-1185">Reference proteome</keyword>
<dbReference type="OrthoDB" id="10685985at2759"/>
<feature type="compositionally biased region" description="Low complexity" evidence="1">
    <location>
        <begin position="298"/>
        <end position="328"/>
    </location>
</feature>
<feature type="compositionally biased region" description="Polar residues" evidence="1">
    <location>
        <begin position="42"/>
        <end position="51"/>
    </location>
</feature>
<evidence type="ECO:0000313" key="2">
    <source>
        <dbReference type="EMBL" id="TNY21845.1"/>
    </source>
</evidence>
<feature type="compositionally biased region" description="Basic and acidic residues" evidence="1">
    <location>
        <begin position="65"/>
        <end position="80"/>
    </location>
</feature>
<reference evidence="2 3" key="1">
    <citation type="submission" date="2019-03" db="EMBL/GenBank/DDBJ databases">
        <title>Rhodosporidium diobovatum UCD-FST 08-225 genome sequencing, assembly, and annotation.</title>
        <authorList>
            <person name="Fakankun I.U."/>
            <person name="Fristensky B."/>
            <person name="Levin D.B."/>
        </authorList>
    </citation>
    <scope>NUCLEOTIDE SEQUENCE [LARGE SCALE GENOMIC DNA]</scope>
    <source>
        <strain evidence="2 3">UCD-FST 08-225</strain>
    </source>
</reference>
<name>A0A5C5FYX4_9BASI</name>
<feature type="region of interest" description="Disordered" evidence="1">
    <location>
        <begin position="1"/>
        <end position="360"/>
    </location>
</feature>
<dbReference type="Proteomes" id="UP000311382">
    <property type="component" value="Unassembled WGS sequence"/>
</dbReference>
<comment type="caution">
    <text evidence="2">The sequence shown here is derived from an EMBL/GenBank/DDBJ whole genome shotgun (WGS) entry which is preliminary data.</text>
</comment>